<dbReference type="Pfam" id="PF00072">
    <property type="entry name" value="Response_reg"/>
    <property type="match status" value="1"/>
</dbReference>
<dbReference type="InterPro" id="IPR050595">
    <property type="entry name" value="Bact_response_regulator"/>
</dbReference>
<evidence type="ECO:0000259" key="3">
    <source>
        <dbReference type="PROSITE" id="PS50110"/>
    </source>
</evidence>
<evidence type="ECO:0000313" key="5">
    <source>
        <dbReference type="Proteomes" id="UP001324634"/>
    </source>
</evidence>
<organism evidence="4 5">
    <name type="scientific">Peredibacter starrii</name>
    <dbReference type="NCBI Taxonomy" id="28202"/>
    <lineage>
        <taxon>Bacteria</taxon>
        <taxon>Pseudomonadati</taxon>
        <taxon>Bdellovibrionota</taxon>
        <taxon>Bacteriovoracia</taxon>
        <taxon>Bacteriovoracales</taxon>
        <taxon>Bacteriovoracaceae</taxon>
        <taxon>Peredibacter</taxon>
    </lineage>
</organism>
<dbReference type="RefSeq" id="WP_321399676.1">
    <property type="nucleotide sequence ID" value="NZ_CP139487.1"/>
</dbReference>
<dbReference type="SUPFAM" id="SSF52172">
    <property type="entry name" value="CheY-like"/>
    <property type="match status" value="1"/>
</dbReference>
<accession>A0AAX4HUI5</accession>
<reference evidence="4 5" key="1">
    <citation type="submission" date="2023-11" db="EMBL/GenBank/DDBJ databases">
        <title>Peredibacter starrii A3.12.</title>
        <authorList>
            <person name="Mitchell R.J."/>
        </authorList>
    </citation>
    <scope>NUCLEOTIDE SEQUENCE [LARGE SCALE GENOMIC DNA]</scope>
    <source>
        <strain evidence="4 5">A3.12</strain>
    </source>
</reference>
<dbReference type="SMART" id="SM00448">
    <property type="entry name" value="REC"/>
    <property type="match status" value="1"/>
</dbReference>
<evidence type="ECO:0000256" key="2">
    <source>
        <dbReference type="PROSITE-ProRule" id="PRU00169"/>
    </source>
</evidence>
<sequence length="140" mass="16279">MLENYQYQDSNNHPSFRDLQSELFPQRRRKIMVIDDDQDFRLSVCELLVDEGFSVTTAKDGETGLNSLIHQPDLPDLILVDLMMPVKSGLEFRREQLQLDEISNIPVMFMTGHGYVDGERCLLKPFDEREFIAEIKKSII</sequence>
<gene>
    <name evidence="4" type="ORF">SOO65_09370</name>
</gene>
<dbReference type="EMBL" id="CP139487">
    <property type="protein sequence ID" value="WPU66959.1"/>
    <property type="molecule type" value="Genomic_DNA"/>
</dbReference>
<dbReference type="InterPro" id="IPR011006">
    <property type="entry name" value="CheY-like_superfamily"/>
</dbReference>
<proteinExistence type="predicted"/>
<feature type="domain" description="Response regulatory" evidence="3">
    <location>
        <begin position="30"/>
        <end position="140"/>
    </location>
</feature>
<protein>
    <submittedName>
        <fullName evidence="4">Response regulator</fullName>
    </submittedName>
</protein>
<evidence type="ECO:0000256" key="1">
    <source>
        <dbReference type="ARBA" id="ARBA00022553"/>
    </source>
</evidence>
<dbReference type="KEGG" id="psti:SOO65_09370"/>
<dbReference type="PROSITE" id="PS50110">
    <property type="entry name" value="RESPONSE_REGULATORY"/>
    <property type="match status" value="1"/>
</dbReference>
<name>A0AAX4HUI5_9BACT</name>
<dbReference type="InterPro" id="IPR001789">
    <property type="entry name" value="Sig_transdc_resp-reg_receiver"/>
</dbReference>
<dbReference type="Gene3D" id="3.40.50.2300">
    <property type="match status" value="1"/>
</dbReference>
<keyword evidence="5" id="KW-1185">Reference proteome</keyword>
<dbReference type="PANTHER" id="PTHR44591:SF3">
    <property type="entry name" value="RESPONSE REGULATORY DOMAIN-CONTAINING PROTEIN"/>
    <property type="match status" value="1"/>
</dbReference>
<evidence type="ECO:0000313" key="4">
    <source>
        <dbReference type="EMBL" id="WPU66959.1"/>
    </source>
</evidence>
<keyword evidence="1 2" id="KW-0597">Phosphoprotein</keyword>
<dbReference type="Proteomes" id="UP001324634">
    <property type="component" value="Chromosome"/>
</dbReference>
<dbReference type="AlphaFoldDB" id="A0AAX4HUI5"/>
<feature type="modified residue" description="4-aspartylphosphate" evidence="2">
    <location>
        <position position="81"/>
    </location>
</feature>
<dbReference type="GO" id="GO:0000160">
    <property type="term" value="P:phosphorelay signal transduction system"/>
    <property type="evidence" value="ECO:0007669"/>
    <property type="project" value="InterPro"/>
</dbReference>
<dbReference type="PANTHER" id="PTHR44591">
    <property type="entry name" value="STRESS RESPONSE REGULATOR PROTEIN 1"/>
    <property type="match status" value="1"/>
</dbReference>